<name>U6GNB8_9EIME</name>
<reference evidence="1" key="1">
    <citation type="submission" date="2013-10" db="EMBL/GenBank/DDBJ databases">
        <title>Genomic analysis of the causative agents of coccidiosis in chickens.</title>
        <authorList>
            <person name="Reid A.J."/>
            <person name="Blake D."/>
            <person name="Billington K."/>
            <person name="Browne H."/>
            <person name="Dunn M."/>
            <person name="Hung S."/>
            <person name="Kawahara F."/>
            <person name="Miranda-Saavedra D."/>
            <person name="Mourier T."/>
            <person name="Nagra H."/>
            <person name="Otto T.D."/>
            <person name="Rawlings N."/>
            <person name="Sanchez A."/>
            <person name="Sanders M."/>
            <person name="Subramaniam C."/>
            <person name="Tay Y."/>
            <person name="Dear P."/>
            <person name="Doerig C."/>
            <person name="Gruber A."/>
            <person name="Parkinson J."/>
            <person name="Shirley M."/>
            <person name="Wan K.L."/>
            <person name="Berriman M."/>
            <person name="Tomley F."/>
            <person name="Pain A."/>
        </authorList>
    </citation>
    <scope>NUCLEOTIDE SEQUENCE [LARGE SCALE GENOMIC DNA]</scope>
    <source>
        <strain evidence="1">Houghton</strain>
    </source>
</reference>
<reference evidence="1" key="2">
    <citation type="submission" date="2013-10" db="EMBL/GenBank/DDBJ databases">
        <authorList>
            <person name="Aslett M."/>
        </authorList>
    </citation>
    <scope>NUCLEOTIDE SEQUENCE [LARGE SCALE GENOMIC DNA]</scope>
    <source>
        <strain evidence="1">Houghton</strain>
    </source>
</reference>
<dbReference type="EMBL" id="HG692121">
    <property type="protein sequence ID" value="CDI81675.1"/>
    <property type="molecule type" value="Genomic_DNA"/>
</dbReference>
<evidence type="ECO:0000313" key="2">
    <source>
        <dbReference type="Proteomes" id="UP000018201"/>
    </source>
</evidence>
<gene>
    <name evidence="1" type="ORF">EPH_0010110</name>
</gene>
<protein>
    <submittedName>
        <fullName evidence="1">Uncharacterized protein</fullName>
    </submittedName>
</protein>
<dbReference type="Proteomes" id="UP000018201">
    <property type="component" value="Unassembled WGS sequence"/>
</dbReference>
<keyword evidence="2" id="KW-1185">Reference proteome</keyword>
<evidence type="ECO:0000313" key="1">
    <source>
        <dbReference type="EMBL" id="CDI81675.1"/>
    </source>
</evidence>
<dbReference type="VEuPathDB" id="ToxoDB:EPH_0010110"/>
<proteinExistence type="predicted"/>
<sequence length="92" mass="10269">MLRLAVSVSGKLLSVISEEDFTIGIKRSYYLEQQQPLVHTPDITSRTEDIISSGFPNPTDGLFSSQLIGYFDVPSGKYYKLPVGHGYWILGE</sequence>
<accession>U6GNB8</accession>
<organism evidence="1 2">
    <name type="scientific">Eimeria praecox</name>
    <dbReference type="NCBI Taxonomy" id="51316"/>
    <lineage>
        <taxon>Eukaryota</taxon>
        <taxon>Sar</taxon>
        <taxon>Alveolata</taxon>
        <taxon>Apicomplexa</taxon>
        <taxon>Conoidasida</taxon>
        <taxon>Coccidia</taxon>
        <taxon>Eucoccidiorida</taxon>
        <taxon>Eimeriorina</taxon>
        <taxon>Eimeriidae</taxon>
        <taxon>Eimeria</taxon>
    </lineage>
</organism>
<dbReference type="AlphaFoldDB" id="U6GNB8"/>